<gene>
    <name evidence="4" type="ORF">scyTo_0023024</name>
</gene>
<keyword evidence="2" id="KW-0677">Repeat</keyword>
<comment type="subcellular location">
    <subcellularLocation>
        <location evidence="1">Nucleus</location>
    </subcellularLocation>
</comment>
<reference evidence="4 5" key="1">
    <citation type="journal article" date="2018" name="Nat. Ecol. Evol.">
        <title>Shark genomes provide insights into elasmobranch evolution and the origin of vertebrates.</title>
        <authorList>
            <person name="Hara Y"/>
            <person name="Yamaguchi K"/>
            <person name="Onimaru K"/>
            <person name="Kadota M"/>
            <person name="Koyanagi M"/>
            <person name="Keeley SD"/>
            <person name="Tatsumi K"/>
            <person name="Tanaka K"/>
            <person name="Motone F"/>
            <person name="Kageyama Y"/>
            <person name="Nozu R"/>
            <person name="Adachi N"/>
            <person name="Nishimura O"/>
            <person name="Nakagawa R"/>
            <person name="Tanegashima C"/>
            <person name="Kiyatake I"/>
            <person name="Matsumoto R"/>
            <person name="Murakumo K"/>
            <person name="Nishida K"/>
            <person name="Terakita A"/>
            <person name="Kuratani S"/>
            <person name="Sato K"/>
            <person name="Hyodo S Kuraku.S."/>
        </authorList>
    </citation>
    <scope>NUCLEOTIDE SEQUENCE [LARGE SCALE GENOMIC DNA]</scope>
</reference>
<protein>
    <submittedName>
        <fullName evidence="4">Uncharacterized protein</fullName>
    </submittedName>
</protein>
<dbReference type="OrthoDB" id="8939403at2759"/>
<dbReference type="PANTHER" id="PTHR46358:SF1">
    <property type="entry name" value="TONSOKU-LIKE PROTEIN"/>
    <property type="match status" value="1"/>
</dbReference>
<evidence type="ECO:0000313" key="5">
    <source>
        <dbReference type="Proteomes" id="UP000288216"/>
    </source>
</evidence>
<dbReference type="Gene3D" id="3.80.10.10">
    <property type="entry name" value="Ribonuclease Inhibitor"/>
    <property type="match status" value="1"/>
</dbReference>
<dbReference type="OMA" id="NDHAMSI"/>
<proteinExistence type="predicted"/>
<dbReference type="STRING" id="75743.A0A401Q8L3"/>
<dbReference type="GO" id="GO:0043596">
    <property type="term" value="C:nuclear replication fork"/>
    <property type="evidence" value="ECO:0007669"/>
    <property type="project" value="TreeGrafter"/>
</dbReference>
<name>A0A401Q8L3_SCYTO</name>
<dbReference type="Pfam" id="PF13516">
    <property type="entry name" value="LRR_6"/>
    <property type="match status" value="3"/>
</dbReference>
<dbReference type="InterPro" id="IPR052311">
    <property type="entry name" value="MMS22L-TONSL_complex_comp"/>
</dbReference>
<dbReference type="GO" id="GO:0000724">
    <property type="term" value="P:double-strand break repair via homologous recombination"/>
    <property type="evidence" value="ECO:0007669"/>
    <property type="project" value="TreeGrafter"/>
</dbReference>
<keyword evidence="5" id="KW-1185">Reference proteome</keyword>
<dbReference type="InterPro" id="IPR032675">
    <property type="entry name" value="LRR_dom_sf"/>
</dbReference>
<keyword evidence="3" id="KW-0539">Nucleus</keyword>
<evidence type="ECO:0000313" key="4">
    <source>
        <dbReference type="EMBL" id="GCB81729.1"/>
    </source>
</evidence>
<feature type="non-terminal residue" evidence="4">
    <location>
        <position position="1"/>
    </location>
</feature>
<dbReference type="Proteomes" id="UP000288216">
    <property type="component" value="Unassembled WGS sequence"/>
</dbReference>
<evidence type="ECO:0000256" key="2">
    <source>
        <dbReference type="ARBA" id="ARBA00022737"/>
    </source>
</evidence>
<dbReference type="InterPro" id="IPR001611">
    <property type="entry name" value="Leu-rich_rpt"/>
</dbReference>
<evidence type="ECO:0000256" key="1">
    <source>
        <dbReference type="ARBA" id="ARBA00004123"/>
    </source>
</evidence>
<comment type="caution">
    <text evidence="4">The sequence shown here is derived from an EMBL/GenBank/DDBJ whole genome shotgun (WGS) entry which is preliminary data.</text>
</comment>
<dbReference type="SUPFAM" id="SSF52047">
    <property type="entry name" value="RNI-like"/>
    <property type="match status" value="1"/>
</dbReference>
<dbReference type="GO" id="GO:0031297">
    <property type="term" value="P:replication fork processing"/>
    <property type="evidence" value="ECO:0007669"/>
    <property type="project" value="TreeGrafter"/>
</dbReference>
<organism evidence="4 5">
    <name type="scientific">Scyliorhinus torazame</name>
    <name type="common">Cloudy catshark</name>
    <name type="synonym">Catulus torazame</name>
    <dbReference type="NCBI Taxonomy" id="75743"/>
    <lineage>
        <taxon>Eukaryota</taxon>
        <taxon>Metazoa</taxon>
        <taxon>Chordata</taxon>
        <taxon>Craniata</taxon>
        <taxon>Vertebrata</taxon>
        <taxon>Chondrichthyes</taxon>
        <taxon>Elasmobranchii</taxon>
        <taxon>Galeomorphii</taxon>
        <taxon>Galeoidea</taxon>
        <taxon>Carcharhiniformes</taxon>
        <taxon>Scyliorhinidae</taxon>
        <taxon>Scyliorhinus</taxon>
    </lineage>
</organism>
<sequence length="141" mass="15292">SLEELNLSLNPLGDGSSQFVASLIRCCPLLSTLNLQACGLTAKFLQHSRLLLREAMKGAVHLKTLCLSHNALGSVGAELILQNLPHQTVTHLDLAATVSTHGDTPLMEHLARYLSQDDCCLTHLNLSANRLTDDAVRDLSR</sequence>
<dbReference type="EMBL" id="BFAA01025599">
    <property type="protein sequence ID" value="GCB81729.1"/>
    <property type="molecule type" value="Genomic_DNA"/>
</dbReference>
<accession>A0A401Q8L3</accession>
<evidence type="ECO:0000256" key="3">
    <source>
        <dbReference type="ARBA" id="ARBA00023242"/>
    </source>
</evidence>
<dbReference type="AlphaFoldDB" id="A0A401Q8L3"/>
<dbReference type="PANTHER" id="PTHR46358">
    <property type="entry name" value="TONSOKU-LIKE PROTEIN"/>
    <property type="match status" value="1"/>
</dbReference>